<dbReference type="Proteomes" id="UP001320706">
    <property type="component" value="Unassembled WGS sequence"/>
</dbReference>
<dbReference type="EMBL" id="JAMKPW020000011">
    <property type="protein sequence ID" value="KAK8213361.1"/>
    <property type="molecule type" value="Genomic_DNA"/>
</dbReference>
<organism evidence="1 2">
    <name type="scientific">Zalaria obscura</name>
    <dbReference type="NCBI Taxonomy" id="2024903"/>
    <lineage>
        <taxon>Eukaryota</taxon>
        <taxon>Fungi</taxon>
        <taxon>Dikarya</taxon>
        <taxon>Ascomycota</taxon>
        <taxon>Pezizomycotina</taxon>
        <taxon>Dothideomycetes</taxon>
        <taxon>Dothideomycetidae</taxon>
        <taxon>Dothideales</taxon>
        <taxon>Zalariaceae</taxon>
        <taxon>Zalaria</taxon>
    </lineage>
</organism>
<evidence type="ECO:0000313" key="1">
    <source>
        <dbReference type="EMBL" id="KAK8213361.1"/>
    </source>
</evidence>
<keyword evidence="2" id="KW-1185">Reference proteome</keyword>
<sequence length="138" mass="15348">MFAMHVSVGRHVTALEGLHIGHNRVGHTIAGTSGTEVGWSRPRTHDAGFPVSCCSSKYHDLRRGYGMDIQGSVRPPPDEHLPLSLELCWRIIYSVKPPDIKYRSSLRSVSEALILRPLCLSFLQLTSSIPKGELFAFH</sequence>
<reference evidence="1" key="1">
    <citation type="submission" date="2024-02" db="EMBL/GenBank/DDBJ databases">
        <title>Metagenome Assembled Genome of Zalaria obscura JY119.</title>
        <authorList>
            <person name="Vighnesh L."/>
            <person name="Jagadeeshwari U."/>
            <person name="Venkata Ramana C."/>
            <person name="Sasikala C."/>
        </authorList>
    </citation>
    <scope>NUCLEOTIDE SEQUENCE</scope>
    <source>
        <strain evidence="1">JY119</strain>
    </source>
</reference>
<evidence type="ECO:0000313" key="2">
    <source>
        <dbReference type="Proteomes" id="UP001320706"/>
    </source>
</evidence>
<comment type="caution">
    <text evidence="1">The sequence shown here is derived from an EMBL/GenBank/DDBJ whole genome shotgun (WGS) entry which is preliminary data.</text>
</comment>
<proteinExistence type="predicted"/>
<protein>
    <submittedName>
        <fullName evidence="1">Uncharacterized protein</fullName>
    </submittedName>
</protein>
<gene>
    <name evidence="1" type="ORF">M8818_002660</name>
</gene>
<name>A0ACC3SH46_9PEZI</name>
<accession>A0ACC3SH46</accession>